<gene>
    <name evidence="2" type="ORF">O3G_MSEX005879</name>
</gene>
<dbReference type="InterPro" id="IPR041588">
    <property type="entry name" value="Integrase_H2C2"/>
</dbReference>
<dbReference type="PANTHER" id="PTHR47331">
    <property type="entry name" value="PHD-TYPE DOMAIN-CONTAINING PROTEIN"/>
    <property type="match status" value="1"/>
</dbReference>
<dbReference type="EMBL" id="JH668368">
    <property type="protein sequence ID" value="KAG6449088.1"/>
    <property type="molecule type" value="Genomic_DNA"/>
</dbReference>
<feature type="domain" description="Integrase catalytic" evidence="1">
    <location>
        <begin position="67"/>
        <end position="259"/>
    </location>
</feature>
<protein>
    <recommendedName>
        <fullName evidence="1">Integrase catalytic domain-containing protein</fullName>
    </recommendedName>
</protein>
<reference evidence="2" key="2">
    <citation type="submission" date="2020-12" db="EMBL/GenBank/DDBJ databases">
        <authorList>
            <person name="Kanost M."/>
        </authorList>
    </citation>
    <scope>NUCLEOTIDE SEQUENCE</scope>
</reference>
<proteinExistence type="predicted"/>
<organism evidence="2 3">
    <name type="scientific">Manduca sexta</name>
    <name type="common">Tobacco hawkmoth</name>
    <name type="synonym">Tobacco hornworm</name>
    <dbReference type="NCBI Taxonomy" id="7130"/>
    <lineage>
        <taxon>Eukaryota</taxon>
        <taxon>Metazoa</taxon>
        <taxon>Ecdysozoa</taxon>
        <taxon>Arthropoda</taxon>
        <taxon>Hexapoda</taxon>
        <taxon>Insecta</taxon>
        <taxon>Pterygota</taxon>
        <taxon>Neoptera</taxon>
        <taxon>Endopterygota</taxon>
        <taxon>Lepidoptera</taxon>
        <taxon>Glossata</taxon>
        <taxon>Ditrysia</taxon>
        <taxon>Bombycoidea</taxon>
        <taxon>Sphingidae</taxon>
        <taxon>Sphinginae</taxon>
        <taxon>Sphingini</taxon>
        <taxon>Manduca</taxon>
    </lineage>
</organism>
<comment type="caution">
    <text evidence="2">The sequence shown here is derived from an EMBL/GenBank/DDBJ whole genome shotgun (WGS) entry which is preliminary data.</text>
</comment>
<dbReference type="Pfam" id="PF18701">
    <property type="entry name" value="DUF5641"/>
    <property type="match status" value="1"/>
</dbReference>
<dbReference type="Pfam" id="PF17921">
    <property type="entry name" value="Integrase_H2C2"/>
    <property type="match status" value="1"/>
</dbReference>
<dbReference type="InterPro" id="IPR001584">
    <property type="entry name" value="Integrase_cat-core"/>
</dbReference>
<dbReference type="Proteomes" id="UP000791440">
    <property type="component" value="Unassembled WGS sequence"/>
</dbReference>
<evidence type="ECO:0000259" key="1">
    <source>
        <dbReference type="PROSITE" id="PS50994"/>
    </source>
</evidence>
<evidence type="ECO:0000313" key="2">
    <source>
        <dbReference type="EMBL" id="KAG6449088.1"/>
    </source>
</evidence>
<reference evidence="2" key="1">
    <citation type="journal article" date="2016" name="Insect Biochem. Mol. Biol.">
        <title>Multifaceted biological insights from a draft genome sequence of the tobacco hornworm moth, Manduca sexta.</title>
        <authorList>
            <person name="Kanost M.R."/>
            <person name="Arrese E.L."/>
            <person name="Cao X."/>
            <person name="Chen Y.R."/>
            <person name="Chellapilla S."/>
            <person name="Goldsmith M.R."/>
            <person name="Grosse-Wilde E."/>
            <person name="Heckel D.G."/>
            <person name="Herndon N."/>
            <person name="Jiang H."/>
            <person name="Papanicolaou A."/>
            <person name="Qu J."/>
            <person name="Soulages J.L."/>
            <person name="Vogel H."/>
            <person name="Walters J."/>
            <person name="Waterhouse R.M."/>
            <person name="Ahn S.J."/>
            <person name="Almeida F.C."/>
            <person name="An C."/>
            <person name="Aqrawi P."/>
            <person name="Bretschneider A."/>
            <person name="Bryant W.B."/>
            <person name="Bucks S."/>
            <person name="Chao H."/>
            <person name="Chevignon G."/>
            <person name="Christen J.M."/>
            <person name="Clarke D.F."/>
            <person name="Dittmer N.T."/>
            <person name="Ferguson L.C.F."/>
            <person name="Garavelou S."/>
            <person name="Gordon K.H.J."/>
            <person name="Gunaratna R.T."/>
            <person name="Han Y."/>
            <person name="Hauser F."/>
            <person name="He Y."/>
            <person name="Heidel-Fischer H."/>
            <person name="Hirsh A."/>
            <person name="Hu Y."/>
            <person name="Jiang H."/>
            <person name="Kalra D."/>
            <person name="Klinner C."/>
            <person name="Konig C."/>
            <person name="Kovar C."/>
            <person name="Kroll A.R."/>
            <person name="Kuwar S.S."/>
            <person name="Lee S.L."/>
            <person name="Lehman R."/>
            <person name="Li K."/>
            <person name="Li Z."/>
            <person name="Liang H."/>
            <person name="Lovelace S."/>
            <person name="Lu Z."/>
            <person name="Mansfield J.H."/>
            <person name="McCulloch K.J."/>
            <person name="Mathew T."/>
            <person name="Morton B."/>
            <person name="Muzny D.M."/>
            <person name="Neunemann D."/>
            <person name="Ongeri F."/>
            <person name="Pauchet Y."/>
            <person name="Pu L.L."/>
            <person name="Pyrousis I."/>
            <person name="Rao X.J."/>
            <person name="Redding A."/>
            <person name="Roesel C."/>
            <person name="Sanchez-Gracia A."/>
            <person name="Schaack S."/>
            <person name="Shukla A."/>
            <person name="Tetreau G."/>
            <person name="Wang Y."/>
            <person name="Xiong G.H."/>
            <person name="Traut W."/>
            <person name="Walsh T.K."/>
            <person name="Worley K.C."/>
            <person name="Wu D."/>
            <person name="Wu W."/>
            <person name="Wu Y.Q."/>
            <person name="Zhang X."/>
            <person name="Zou Z."/>
            <person name="Zucker H."/>
            <person name="Briscoe A.D."/>
            <person name="Burmester T."/>
            <person name="Clem R.J."/>
            <person name="Feyereisen R."/>
            <person name="Grimmelikhuijzen C.J.P."/>
            <person name="Hamodrakas S.J."/>
            <person name="Hansson B.S."/>
            <person name="Huguet E."/>
            <person name="Jermiin L.S."/>
            <person name="Lan Q."/>
            <person name="Lehman H.K."/>
            <person name="Lorenzen M."/>
            <person name="Merzendorfer H."/>
            <person name="Michalopoulos I."/>
            <person name="Morton D.B."/>
            <person name="Muthukrishnan S."/>
            <person name="Oakeshott J.G."/>
            <person name="Palmer W."/>
            <person name="Park Y."/>
            <person name="Passarelli A.L."/>
            <person name="Rozas J."/>
            <person name="Schwartz L.M."/>
            <person name="Smith W."/>
            <person name="Southgate A."/>
            <person name="Vilcinskas A."/>
            <person name="Vogt R."/>
            <person name="Wang P."/>
            <person name="Werren J."/>
            <person name="Yu X.Q."/>
            <person name="Zhou J.J."/>
            <person name="Brown S.J."/>
            <person name="Scherer S.E."/>
            <person name="Richards S."/>
            <person name="Blissard G.W."/>
        </authorList>
    </citation>
    <scope>NUCLEOTIDE SEQUENCE</scope>
</reference>
<sequence>MIIDYYHKKYLHAGPELLMSLLRCHYWILAARRVIRHRVHKCNTCFRARPRPTFPMMADLPAYRVNQVDKPFLHTGCDYAGPLQYTPVRGRGVKSRKAWLCIFTCLTTRCLHVEIATDLSTVSFLAALKRFLSRRGPVQCLYTDNGTNFVGCRSYLRDLYRFLDAYRPHLEHELSESRIDFKQIPPASPHWGGCWESMVKVVKSHFFKVIGQQLLSYEELLTVLTQVEALINSRPLTPLSSDPAEPTALTPAHFLHTAPLFSLPASRVDSYNLRERHSLLDKLVQSFWQRWRMEYLHQLQARAKWTTPSTPIRLGTVVVIIVDNSPPLSWPLGVVEGVHPSKDGATRVVTVRTGKGSFVRPVVRLCPLPSQ</sequence>
<dbReference type="InterPro" id="IPR040676">
    <property type="entry name" value="DUF5641"/>
</dbReference>
<keyword evidence="3" id="KW-1185">Reference proteome</keyword>
<dbReference type="PROSITE" id="PS50994">
    <property type="entry name" value="INTEGRASE"/>
    <property type="match status" value="1"/>
</dbReference>
<evidence type="ECO:0000313" key="3">
    <source>
        <dbReference type="Proteomes" id="UP000791440"/>
    </source>
</evidence>
<dbReference type="GO" id="GO:0015074">
    <property type="term" value="P:DNA integration"/>
    <property type="evidence" value="ECO:0007669"/>
    <property type="project" value="InterPro"/>
</dbReference>
<dbReference type="PANTHER" id="PTHR47331:SF1">
    <property type="entry name" value="GAG-LIKE PROTEIN"/>
    <property type="match status" value="1"/>
</dbReference>
<accession>A0A922CKR9</accession>
<name>A0A922CKR9_MANSE</name>
<dbReference type="AlphaFoldDB" id="A0A922CKR9"/>